<evidence type="ECO:0008006" key="3">
    <source>
        <dbReference type="Google" id="ProtNLM"/>
    </source>
</evidence>
<dbReference type="AlphaFoldDB" id="A0A7D5SVT8"/>
<accession>A0A7D5SVT8</accession>
<evidence type="ECO:0000313" key="2">
    <source>
        <dbReference type="Proteomes" id="UP000509667"/>
    </source>
</evidence>
<dbReference type="GeneID" id="56076422"/>
<dbReference type="KEGG" id="hrr:HZS55_01125"/>
<dbReference type="Proteomes" id="UP000509667">
    <property type="component" value="Chromosome"/>
</dbReference>
<sequence length="351" mass="38960">MFGSDRSTRVGIDGDRFTIDGRPTYEGASHEGVSIEGRLFNARLVHAWFDDDNPETRDEWAYPDTGEWDPERNVAEFCAALPAYRDRGLRAIAANLQCGSPEGYSETQPWTVSAFRPDGSLKPDWMARVERVLDRADDLGMVVVLGLFYFGQDGVLEDEAAVKRAVDEAVGWLLDREYTNVLVEVANECDINYDHDIIDVERVTELVERVRGIERDGFGYPVGVSTSGGVVPPDDVVGASDFALLHGNGVDDPDRIREMVAEVRERPSYEPMPVVFNEDDHFAFGSASNLDAAVEAGASWGYFDPGENDYWHGYQSPPVRWDANTPRKKAFFAYLDGVTGPEDAPATDDES</sequence>
<gene>
    <name evidence="1" type="ORF">HZS55_01125</name>
</gene>
<protein>
    <recommendedName>
        <fullName evidence="3">Glycoside hydrolase family 5 protein</fullName>
    </recommendedName>
</protein>
<keyword evidence="2" id="KW-1185">Reference proteome</keyword>
<organism evidence="1 2">
    <name type="scientific">Halosimplex rubrum</name>
    <dbReference type="NCBI Taxonomy" id="869889"/>
    <lineage>
        <taxon>Archaea</taxon>
        <taxon>Methanobacteriati</taxon>
        <taxon>Methanobacteriota</taxon>
        <taxon>Stenosarchaea group</taxon>
        <taxon>Halobacteria</taxon>
        <taxon>Halobacteriales</taxon>
        <taxon>Haloarculaceae</taxon>
        <taxon>Halosimplex</taxon>
    </lineage>
</organism>
<proteinExistence type="predicted"/>
<dbReference type="InterPro" id="IPR017853">
    <property type="entry name" value="GH"/>
</dbReference>
<dbReference type="OrthoDB" id="231590at2157"/>
<dbReference type="EMBL" id="CP058910">
    <property type="protein sequence ID" value="QLH75991.1"/>
    <property type="molecule type" value="Genomic_DNA"/>
</dbReference>
<dbReference type="RefSeq" id="WP_179909936.1">
    <property type="nucleotide sequence ID" value="NZ_CP058910.1"/>
</dbReference>
<name>A0A7D5SVT8_9EURY</name>
<dbReference type="Gene3D" id="3.20.20.80">
    <property type="entry name" value="Glycosidases"/>
    <property type="match status" value="1"/>
</dbReference>
<reference evidence="1 2" key="1">
    <citation type="submission" date="2020-07" db="EMBL/GenBank/DDBJ databases">
        <title>Halosimplex pelagicum sp. nov. and Halosimplex rubrum sp. nov., isolated from salted brown alga Laminaria, and emended description of the genus Halosimplex.</title>
        <authorList>
            <person name="Cui H."/>
        </authorList>
    </citation>
    <scope>NUCLEOTIDE SEQUENCE [LARGE SCALE GENOMIC DNA]</scope>
    <source>
        <strain evidence="1 2">R27</strain>
    </source>
</reference>
<dbReference type="SUPFAM" id="SSF51445">
    <property type="entry name" value="(Trans)glycosidases"/>
    <property type="match status" value="1"/>
</dbReference>
<evidence type="ECO:0000313" key="1">
    <source>
        <dbReference type="EMBL" id="QLH75991.1"/>
    </source>
</evidence>